<feature type="transmembrane region" description="Helical" evidence="1">
    <location>
        <begin position="316"/>
        <end position="336"/>
    </location>
</feature>
<feature type="transmembrane region" description="Helical" evidence="1">
    <location>
        <begin position="288"/>
        <end position="309"/>
    </location>
</feature>
<dbReference type="InterPro" id="IPR029052">
    <property type="entry name" value="Metallo-depent_PP-like"/>
</dbReference>
<dbReference type="InterPro" id="IPR038607">
    <property type="entry name" value="PhoD-like_sf"/>
</dbReference>
<feature type="transmembrane region" description="Helical" evidence="1">
    <location>
        <begin position="25"/>
        <end position="47"/>
    </location>
</feature>
<dbReference type="RefSeq" id="WP_097195140.1">
    <property type="nucleotide sequence ID" value="NZ_OBQI01000003.1"/>
</dbReference>
<feature type="transmembrane region" description="Helical" evidence="1">
    <location>
        <begin position="88"/>
        <end position="105"/>
    </location>
</feature>
<dbReference type="PANTHER" id="PTHR33987:SF1">
    <property type="entry name" value="CALCINEURIN-LIKE METALLO-PHOSPHOESTERASE SUPERFAMILY PROTEIN"/>
    <property type="match status" value="1"/>
</dbReference>
<dbReference type="EMBL" id="OBQI01000003">
    <property type="protein sequence ID" value="SOC49587.1"/>
    <property type="molecule type" value="Genomic_DNA"/>
</dbReference>
<dbReference type="CDD" id="cd07389">
    <property type="entry name" value="MPP_PhoD"/>
    <property type="match status" value="1"/>
</dbReference>
<feature type="transmembrane region" description="Helical" evidence="1">
    <location>
        <begin position="180"/>
        <end position="200"/>
    </location>
</feature>
<dbReference type="Gene3D" id="1.20.144.10">
    <property type="entry name" value="Phosphatidic acid phosphatase type 2/haloperoxidase"/>
    <property type="match status" value="1"/>
</dbReference>
<dbReference type="SUPFAM" id="SSF56300">
    <property type="entry name" value="Metallo-dependent phosphatases"/>
    <property type="match status" value="1"/>
</dbReference>
<feature type="transmembrane region" description="Helical" evidence="1">
    <location>
        <begin position="342"/>
        <end position="364"/>
    </location>
</feature>
<sequence length="950" mass="100343">MTRTGSRRRVKEDWWADADIDRAQIFVPAIMGAGLLISAFTLVRDAFHGRHRRGRDRRTVLQARASAAFVRTGTPPDAALLSGLRPRLHYLFLGLSAGGLAVYGARGATKNYAPDEGMFAGLAWMYALLLALVAALAVVSALSLLTAATWPDLPRWARPLLAVTPLGQAPVEGQRRGSLLVGWAALLTAAAAVQFVFTTAGAPQLLAELDDEITDPVASVVPWELLGGVPLAVGLAVVVGVVGRRCPTFALGQLGVVVGALIAHALFADRLERAFPPDGPMAGLTGSLPSAPALQATLFAGFLPLAVYVATRRRTAALVALGLTSAGVLAASFEIVRSRLSWPSDVVAGVLLGLALVLGTWWALEHRPWHRRCAACPWELPGDVRAGPGLLQVPAARERTVRRGARLWLAGAVVLFAALALVEGLPASPEGVAMGPALSRQLQLALLGLAAVALLVALRWEAVGAALAALAGTGLAVFASITYQPWVSLLIAGLFLVPAVGFWLVWQHRRTMRAVVTLAMATALLLAGTFGASAEIYDRLFGPLHPRSATLPLAVDAVAWTWSGAVTARSAEVVAKIDGDADEVRLAVTGGDGTVRSDVVPPGPDDVVRLDVDGLEPGTDYRYAVEVDGEPDRSRGAGTFSTPPEGPASFTIAVASCARTGSSGAVFDAIRAVDPALFIHMGDLHYANIARDEPTLFGDRYEDALTSPAQAALYRAVPVSYVWSDHDYGPENADSSSPSRDAARAAYRTYVPHHELVEGDGGAIYHAFTMGRVRVVMTDTRSEKTDTTMLGERQLVWLQDELVTASRDHALVLWVNPDPWVAPDEPGRDDWGGYADERRRIADTLADAGVENLVMVSGDAHMVAADDGTNTDYSTGGRGGFPLLHAAAMDSPGTLKGGPYSEGAFPGAGQFGTVTVTDTGGDAVDVELTGRNWRNEVLVSYRTRLPVPSS</sequence>
<evidence type="ECO:0000313" key="4">
    <source>
        <dbReference type="Proteomes" id="UP000219435"/>
    </source>
</evidence>
<keyword evidence="1" id="KW-1133">Transmembrane helix</keyword>
<feature type="domain" description="PhoD-like phosphatase metallophosphatase" evidence="2">
    <location>
        <begin position="653"/>
        <end position="868"/>
    </location>
</feature>
<dbReference type="Proteomes" id="UP000219435">
    <property type="component" value="Unassembled WGS sequence"/>
</dbReference>
<dbReference type="AlphaFoldDB" id="A0A285V6M8"/>
<accession>A0A285V6M8</accession>
<feature type="transmembrane region" description="Helical" evidence="1">
    <location>
        <begin position="442"/>
        <end position="458"/>
    </location>
</feature>
<gene>
    <name evidence="3" type="ORF">SAMN05660748_2315</name>
</gene>
<keyword evidence="4" id="KW-1185">Reference proteome</keyword>
<feature type="transmembrane region" description="Helical" evidence="1">
    <location>
        <begin position="518"/>
        <end position="537"/>
    </location>
</feature>
<feature type="transmembrane region" description="Helical" evidence="1">
    <location>
        <begin position="405"/>
        <end position="422"/>
    </location>
</feature>
<protein>
    <submittedName>
        <fullName evidence="3">Phosphodiesterase/alkaline phosphatase D</fullName>
    </submittedName>
</protein>
<dbReference type="Gene3D" id="3.60.21.70">
    <property type="entry name" value="PhoD-like phosphatase"/>
    <property type="match status" value="1"/>
</dbReference>
<keyword evidence="1" id="KW-0472">Membrane</keyword>
<feature type="transmembrane region" description="Helical" evidence="1">
    <location>
        <begin position="465"/>
        <end position="483"/>
    </location>
</feature>
<name>A0A285V6M8_9ACTN</name>
<keyword evidence="1" id="KW-0812">Transmembrane</keyword>
<evidence type="ECO:0000256" key="1">
    <source>
        <dbReference type="SAM" id="Phobius"/>
    </source>
</evidence>
<feature type="transmembrane region" description="Helical" evidence="1">
    <location>
        <begin position="125"/>
        <end position="150"/>
    </location>
</feature>
<feature type="transmembrane region" description="Helical" evidence="1">
    <location>
        <begin position="220"/>
        <end position="242"/>
    </location>
</feature>
<reference evidence="4" key="1">
    <citation type="submission" date="2017-08" db="EMBL/GenBank/DDBJ databases">
        <authorList>
            <person name="Varghese N."/>
            <person name="Submissions S."/>
        </authorList>
    </citation>
    <scope>NUCLEOTIDE SEQUENCE [LARGE SCALE GENOMIC DNA]</scope>
    <source>
        <strain evidence="4">DSM 4725</strain>
    </source>
</reference>
<feature type="transmembrane region" description="Helical" evidence="1">
    <location>
        <begin position="249"/>
        <end position="268"/>
    </location>
</feature>
<proteinExistence type="predicted"/>
<dbReference type="OrthoDB" id="327733at2"/>
<evidence type="ECO:0000259" key="2">
    <source>
        <dbReference type="Pfam" id="PF09423"/>
    </source>
</evidence>
<dbReference type="Pfam" id="PF09423">
    <property type="entry name" value="PhoD"/>
    <property type="match status" value="1"/>
</dbReference>
<feature type="transmembrane region" description="Helical" evidence="1">
    <location>
        <begin position="489"/>
        <end position="506"/>
    </location>
</feature>
<evidence type="ECO:0000313" key="3">
    <source>
        <dbReference type="EMBL" id="SOC49587.1"/>
    </source>
</evidence>
<organism evidence="3 4">
    <name type="scientific">Blastococcus aggregatus</name>
    <dbReference type="NCBI Taxonomy" id="38502"/>
    <lineage>
        <taxon>Bacteria</taxon>
        <taxon>Bacillati</taxon>
        <taxon>Actinomycetota</taxon>
        <taxon>Actinomycetes</taxon>
        <taxon>Geodermatophilales</taxon>
        <taxon>Geodermatophilaceae</taxon>
        <taxon>Blastococcus</taxon>
    </lineage>
</organism>
<dbReference type="PANTHER" id="PTHR33987">
    <property type="entry name" value="CALCINEURIN-LIKE METALLO-PHOSPHOESTERASE SUPERFAMILY PROTEIN"/>
    <property type="match status" value="1"/>
</dbReference>
<dbReference type="InterPro" id="IPR018946">
    <property type="entry name" value="PhoD-like_MPP"/>
</dbReference>